<reference evidence="1" key="1">
    <citation type="journal article" date="2014" name="Front. Microbiol.">
        <title>High frequency of phylogenetically diverse reductive dehalogenase-homologous genes in deep subseafloor sedimentary metagenomes.</title>
        <authorList>
            <person name="Kawai M."/>
            <person name="Futagami T."/>
            <person name="Toyoda A."/>
            <person name="Takaki Y."/>
            <person name="Nishi S."/>
            <person name="Hori S."/>
            <person name="Arai W."/>
            <person name="Tsubouchi T."/>
            <person name="Morono Y."/>
            <person name="Uchiyama I."/>
            <person name="Ito T."/>
            <person name="Fujiyama A."/>
            <person name="Inagaki F."/>
            <person name="Takami H."/>
        </authorList>
    </citation>
    <scope>NUCLEOTIDE SEQUENCE</scope>
    <source>
        <strain evidence="1">Expedition CK06-06</strain>
    </source>
</reference>
<name>X0ZA03_9ZZZZ</name>
<proteinExistence type="predicted"/>
<evidence type="ECO:0000313" key="1">
    <source>
        <dbReference type="EMBL" id="GAG45266.1"/>
    </source>
</evidence>
<feature type="non-terminal residue" evidence="1">
    <location>
        <position position="1"/>
    </location>
</feature>
<comment type="caution">
    <text evidence="1">The sequence shown here is derived from an EMBL/GenBank/DDBJ whole genome shotgun (WGS) entry which is preliminary data.</text>
</comment>
<organism evidence="1">
    <name type="scientific">marine sediment metagenome</name>
    <dbReference type="NCBI Taxonomy" id="412755"/>
    <lineage>
        <taxon>unclassified sequences</taxon>
        <taxon>metagenomes</taxon>
        <taxon>ecological metagenomes</taxon>
    </lineage>
</organism>
<dbReference type="AlphaFoldDB" id="X0ZA03"/>
<sequence>YEGEIPFLQAIAVDGRVFTMQNRCDEFWNNHRVLIVKGLSRAKYVKIP</sequence>
<protein>
    <submittedName>
        <fullName evidence="1">Uncharacterized protein</fullName>
    </submittedName>
</protein>
<dbReference type="EMBL" id="BARS01052743">
    <property type="protein sequence ID" value="GAG45266.1"/>
    <property type="molecule type" value="Genomic_DNA"/>
</dbReference>
<gene>
    <name evidence="1" type="ORF">S01H1_78371</name>
</gene>
<accession>X0ZA03</accession>